<evidence type="ECO:0000313" key="2">
    <source>
        <dbReference type="EMBL" id="KAK3855568.1"/>
    </source>
</evidence>
<gene>
    <name evidence="2" type="ORF">Pcinc_038045</name>
</gene>
<dbReference type="Proteomes" id="UP001286313">
    <property type="component" value="Unassembled WGS sequence"/>
</dbReference>
<protein>
    <submittedName>
        <fullName evidence="2">Uncharacterized protein</fullName>
    </submittedName>
</protein>
<sequence length="101" mass="10924">MGAGYREGNQPGQDRKLRSLQGWHSAHLTTPAPLHHHHYPAPPPSYIPVCPPPTTTTLPLHPPTSLPAPTRLSPPPHLPPSSHEKEGGGTQDVLWSHSDPL</sequence>
<organism evidence="2 3">
    <name type="scientific">Petrolisthes cinctipes</name>
    <name type="common">Flat porcelain crab</name>
    <dbReference type="NCBI Taxonomy" id="88211"/>
    <lineage>
        <taxon>Eukaryota</taxon>
        <taxon>Metazoa</taxon>
        <taxon>Ecdysozoa</taxon>
        <taxon>Arthropoda</taxon>
        <taxon>Crustacea</taxon>
        <taxon>Multicrustacea</taxon>
        <taxon>Malacostraca</taxon>
        <taxon>Eumalacostraca</taxon>
        <taxon>Eucarida</taxon>
        <taxon>Decapoda</taxon>
        <taxon>Pleocyemata</taxon>
        <taxon>Anomura</taxon>
        <taxon>Galatheoidea</taxon>
        <taxon>Porcellanidae</taxon>
        <taxon>Petrolisthes</taxon>
    </lineage>
</organism>
<accession>A0AAE1EKV4</accession>
<reference evidence="2" key="1">
    <citation type="submission" date="2023-10" db="EMBL/GenBank/DDBJ databases">
        <title>Genome assemblies of two species of porcelain crab, Petrolisthes cinctipes and Petrolisthes manimaculis (Anomura: Porcellanidae).</title>
        <authorList>
            <person name="Angst P."/>
        </authorList>
    </citation>
    <scope>NUCLEOTIDE SEQUENCE</scope>
    <source>
        <strain evidence="2">PB745_01</strain>
        <tissue evidence="2">Gill</tissue>
    </source>
</reference>
<comment type="caution">
    <text evidence="2">The sequence shown here is derived from an EMBL/GenBank/DDBJ whole genome shotgun (WGS) entry which is preliminary data.</text>
</comment>
<dbReference type="EMBL" id="JAWQEG010006169">
    <property type="protein sequence ID" value="KAK3855568.1"/>
    <property type="molecule type" value="Genomic_DNA"/>
</dbReference>
<dbReference type="AlphaFoldDB" id="A0AAE1EKV4"/>
<evidence type="ECO:0000256" key="1">
    <source>
        <dbReference type="SAM" id="MobiDB-lite"/>
    </source>
</evidence>
<proteinExistence type="predicted"/>
<evidence type="ECO:0000313" key="3">
    <source>
        <dbReference type="Proteomes" id="UP001286313"/>
    </source>
</evidence>
<feature type="region of interest" description="Disordered" evidence="1">
    <location>
        <begin position="1"/>
        <end position="101"/>
    </location>
</feature>
<feature type="compositionally biased region" description="Pro residues" evidence="1">
    <location>
        <begin position="40"/>
        <end position="79"/>
    </location>
</feature>
<keyword evidence="3" id="KW-1185">Reference proteome</keyword>
<name>A0AAE1EKV4_PETCI</name>